<dbReference type="EC" id="2.7.13.3" evidence="3"/>
<dbReference type="InterPro" id="IPR006189">
    <property type="entry name" value="CHASE_dom"/>
</dbReference>
<keyword evidence="8 10" id="KW-0472">Membrane</keyword>
<feature type="transmembrane region" description="Helical" evidence="10">
    <location>
        <begin position="24"/>
        <end position="43"/>
    </location>
</feature>
<keyword evidence="4 9" id="KW-0597">Phosphoprotein</keyword>
<reference evidence="14 15" key="1">
    <citation type="submission" date="2020-06" db="EMBL/GenBank/DDBJ databases">
        <authorList>
            <person name="Kim S.-J."/>
            <person name="Park S.-J."/>
        </authorList>
    </citation>
    <scope>NUCLEOTIDE SEQUENCE [LARGE SCALE GENOMIC DNA]</scope>
    <source>
        <strain evidence="14 15">SW-151</strain>
    </source>
</reference>
<dbReference type="SUPFAM" id="SSF47384">
    <property type="entry name" value="Homodimeric domain of signal transducing histidine kinase"/>
    <property type="match status" value="1"/>
</dbReference>
<comment type="subcellular location">
    <subcellularLocation>
        <location evidence="2">Membrane</location>
    </subcellularLocation>
</comment>
<keyword evidence="6 10" id="KW-1133">Transmembrane helix</keyword>
<keyword evidence="7" id="KW-0902">Two-component regulatory system</keyword>
<evidence type="ECO:0000259" key="12">
    <source>
        <dbReference type="PROSITE" id="PS50110"/>
    </source>
</evidence>
<dbReference type="PANTHER" id="PTHR45339:SF1">
    <property type="entry name" value="HYBRID SIGNAL TRANSDUCTION HISTIDINE KINASE J"/>
    <property type="match status" value="1"/>
</dbReference>
<evidence type="ECO:0000313" key="15">
    <source>
        <dbReference type="Proteomes" id="UP000652427"/>
    </source>
</evidence>
<comment type="caution">
    <text evidence="14">The sequence shown here is derived from an EMBL/GenBank/DDBJ whole genome shotgun (WGS) entry which is preliminary data.</text>
</comment>
<dbReference type="PROSITE" id="PS50109">
    <property type="entry name" value="HIS_KIN"/>
    <property type="match status" value="1"/>
</dbReference>
<protein>
    <recommendedName>
        <fullName evidence="3">histidine kinase</fullName>
        <ecNumber evidence="3">2.7.13.3</ecNumber>
    </recommendedName>
</protein>
<evidence type="ECO:0000256" key="6">
    <source>
        <dbReference type="ARBA" id="ARBA00022989"/>
    </source>
</evidence>
<evidence type="ECO:0000259" key="13">
    <source>
        <dbReference type="PROSITE" id="PS50839"/>
    </source>
</evidence>
<evidence type="ECO:0000256" key="1">
    <source>
        <dbReference type="ARBA" id="ARBA00000085"/>
    </source>
</evidence>
<dbReference type="PROSITE" id="PS50110">
    <property type="entry name" value="RESPONSE_REGULATORY"/>
    <property type="match status" value="1"/>
</dbReference>
<dbReference type="Pfam" id="PF00512">
    <property type="entry name" value="HisKA"/>
    <property type="match status" value="1"/>
</dbReference>
<comment type="catalytic activity">
    <reaction evidence="1">
        <text>ATP + protein L-histidine = ADP + protein N-phospho-L-histidine.</text>
        <dbReference type="EC" id="2.7.13.3"/>
    </reaction>
</comment>
<dbReference type="PRINTS" id="PR00344">
    <property type="entry name" value="BCTRLSENSOR"/>
</dbReference>
<evidence type="ECO:0000256" key="2">
    <source>
        <dbReference type="ARBA" id="ARBA00004370"/>
    </source>
</evidence>
<dbReference type="InterPro" id="IPR003594">
    <property type="entry name" value="HATPase_dom"/>
</dbReference>
<evidence type="ECO:0000313" key="14">
    <source>
        <dbReference type="EMBL" id="NVD26836.1"/>
    </source>
</evidence>
<evidence type="ECO:0000256" key="9">
    <source>
        <dbReference type="PROSITE-ProRule" id="PRU00169"/>
    </source>
</evidence>
<organism evidence="14 15">
    <name type="scientific">Parasphingorhabdus flavimaris</name>
    <dbReference type="NCBI Taxonomy" id="266812"/>
    <lineage>
        <taxon>Bacteria</taxon>
        <taxon>Pseudomonadati</taxon>
        <taxon>Pseudomonadota</taxon>
        <taxon>Alphaproteobacteria</taxon>
        <taxon>Sphingomonadales</taxon>
        <taxon>Sphingomonadaceae</taxon>
        <taxon>Parasphingorhabdus</taxon>
    </lineage>
</organism>
<dbReference type="EMBL" id="JABWMH010000001">
    <property type="protein sequence ID" value="NVD26836.1"/>
    <property type="molecule type" value="Genomic_DNA"/>
</dbReference>
<dbReference type="Gene3D" id="1.10.287.130">
    <property type="match status" value="1"/>
</dbReference>
<proteinExistence type="predicted"/>
<evidence type="ECO:0000256" key="4">
    <source>
        <dbReference type="ARBA" id="ARBA00022553"/>
    </source>
</evidence>
<feature type="domain" description="Response regulatory" evidence="12">
    <location>
        <begin position="640"/>
        <end position="762"/>
    </location>
</feature>
<dbReference type="SMART" id="SM01079">
    <property type="entry name" value="CHASE"/>
    <property type="match status" value="1"/>
</dbReference>
<dbReference type="SMART" id="SM00448">
    <property type="entry name" value="REC"/>
    <property type="match status" value="1"/>
</dbReference>
<dbReference type="InterPro" id="IPR001789">
    <property type="entry name" value="Sig_transdc_resp-reg_receiver"/>
</dbReference>
<dbReference type="Proteomes" id="UP000652427">
    <property type="component" value="Unassembled WGS sequence"/>
</dbReference>
<feature type="modified residue" description="4-aspartylphosphate" evidence="9">
    <location>
        <position position="694"/>
    </location>
</feature>
<dbReference type="Gene3D" id="3.40.50.2300">
    <property type="match status" value="1"/>
</dbReference>
<dbReference type="InterPro" id="IPR003661">
    <property type="entry name" value="HisK_dim/P_dom"/>
</dbReference>
<dbReference type="CDD" id="cd16922">
    <property type="entry name" value="HATPase_EvgS-ArcB-TorS-like"/>
    <property type="match status" value="1"/>
</dbReference>
<dbReference type="SMART" id="SM00388">
    <property type="entry name" value="HisKA"/>
    <property type="match status" value="1"/>
</dbReference>
<evidence type="ECO:0000256" key="10">
    <source>
        <dbReference type="SAM" id="Phobius"/>
    </source>
</evidence>
<dbReference type="InterPro" id="IPR036890">
    <property type="entry name" value="HATPase_C_sf"/>
</dbReference>
<dbReference type="RefSeq" id="WP_176278350.1">
    <property type="nucleotide sequence ID" value="NZ_JABWMH010000001.1"/>
</dbReference>
<dbReference type="InterPro" id="IPR011006">
    <property type="entry name" value="CheY-like_superfamily"/>
</dbReference>
<dbReference type="CDD" id="cd00082">
    <property type="entry name" value="HisKA"/>
    <property type="match status" value="1"/>
</dbReference>
<evidence type="ECO:0000256" key="7">
    <source>
        <dbReference type="ARBA" id="ARBA00023012"/>
    </source>
</evidence>
<dbReference type="Pfam" id="PF00072">
    <property type="entry name" value="Response_reg"/>
    <property type="match status" value="1"/>
</dbReference>
<evidence type="ECO:0000256" key="3">
    <source>
        <dbReference type="ARBA" id="ARBA00012438"/>
    </source>
</evidence>
<keyword evidence="15" id="KW-1185">Reference proteome</keyword>
<accession>A0ABX2MZF2</accession>
<dbReference type="InterPro" id="IPR042240">
    <property type="entry name" value="CHASE_sf"/>
</dbReference>
<evidence type="ECO:0000256" key="8">
    <source>
        <dbReference type="ARBA" id="ARBA00023136"/>
    </source>
</evidence>
<dbReference type="SUPFAM" id="SSF52172">
    <property type="entry name" value="CheY-like"/>
    <property type="match status" value="1"/>
</dbReference>
<feature type="domain" description="CHASE" evidence="13">
    <location>
        <begin position="157"/>
        <end position="306"/>
    </location>
</feature>
<feature type="domain" description="Histidine kinase" evidence="11">
    <location>
        <begin position="388"/>
        <end position="612"/>
    </location>
</feature>
<dbReference type="InterPro" id="IPR004358">
    <property type="entry name" value="Sig_transdc_His_kin-like_C"/>
</dbReference>
<dbReference type="SMART" id="SM00387">
    <property type="entry name" value="HATPase_c"/>
    <property type="match status" value="1"/>
</dbReference>
<name>A0ABX2MZF2_9SPHN</name>
<dbReference type="Gene3D" id="3.30.565.10">
    <property type="entry name" value="Histidine kinase-like ATPase, C-terminal domain"/>
    <property type="match status" value="1"/>
</dbReference>
<dbReference type="Gene3D" id="3.30.450.350">
    <property type="entry name" value="CHASE domain"/>
    <property type="match status" value="1"/>
</dbReference>
<dbReference type="CDD" id="cd17546">
    <property type="entry name" value="REC_hyHK_CKI1_RcsC-like"/>
    <property type="match status" value="1"/>
</dbReference>
<gene>
    <name evidence="14" type="ORF">HUO14_02815</name>
</gene>
<dbReference type="Pfam" id="PF03924">
    <property type="entry name" value="CHASE"/>
    <property type="match status" value="1"/>
</dbReference>
<evidence type="ECO:0000256" key="5">
    <source>
        <dbReference type="ARBA" id="ARBA00022692"/>
    </source>
</evidence>
<dbReference type="InterPro" id="IPR005467">
    <property type="entry name" value="His_kinase_dom"/>
</dbReference>
<dbReference type="InterPro" id="IPR036097">
    <property type="entry name" value="HisK_dim/P_sf"/>
</dbReference>
<sequence>MKAISKYSEPGEDRRGLFALDRTAAITLFLGTIVLLGLTLFSWNSTRTATYERNLAAFKTLSKDSKQALTHRIDSYKQSLDSGAALFAASDQVTIQDWRTFVSILNIDETLPGINGIGYIEPVLRSQEREYLADMAARGVDGIEVHPRTEWDEILSISYIEPVSTNLEAVGLDIAFETNRRSAAYHSRDTGNATITKRIFLVQEKTKRAGFLLLRPIYQPGRSLTSVSQRRAAFRGWIYAPFVAARFMKDLTASQGKNFNITVHDGNSADPSRSIFESGAMSGEFRSAQYSVTETLPIMGQQWTVTWNSTAEFESSVGTQEPMFVLIGGLALMLAFSTLVIFYARREAYVKDEVKSKTQILVDKEKEIVNALNVAEAATGAKSKFLANMSHEIRTPMNGVIGFTQLLDDGTLNDTQQKYVRLIADSGSSMMTLLNDILDISKVDSGAMAITPEPSDVRHLLNSCVKLFSPNAEEKHLTLLADLDESLPHLVKIDGFRLRQVVMNLLANAIKFTDSGNITISAKITDRAQGDGRRADMHISVADTGRGIAPDRQEAIFEPFIQEDDSTARKYGGSGLGLTISKQLIELMGGSIRMTSHLGRGSEFTATIPVERFEEETLDNLIRLPTNLTAGPEHAKDVKRILVAEDHDVNQVLIGEMLAKLGYDYELAVDGAEAVTMIRRADVAEKQYDLVLMDLQMPFVDGIKATYMVRGHGIDASTLPIVALTANAFDQDVDRCIKAGMQAHLSKPLAIDDLRTAVLKWAA</sequence>
<evidence type="ECO:0000259" key="11">
    <source>
        <dbReference type="PROSITE" id="PS50109"/>
    </source>
</evidence>
<dbReference type="PROSITE" id="PS50839">
    <property type="entry name" value="CHASE"/>
    <property type="match status" value="1"/>
</dbReference>
<dbReference type="SUPFAM" id="SSF55874">
    <property type="entry name" value="ATPase domain of HSP90 chaperone/DNA topoisomerase II/histidine kinase"/>
    <property type="match status" value="1"/>
</dbReference>
<dbReference type="Pfam" id="PF02518">
    <property type="entry name" value="HATPase_c"/>
    <property type="match status" value="1"/>
</dbReference>
<dbReference type="PANTHER" id="PTHR45339">
    <property type="entry name" value="HYBRID SIGNAL TRANSDUCTION HISTIDINE KINASE J"/>
    <property type="match status" value="1"/>
</dbReference>
<keyword evidence="5 10" id="KW-0812">Transmembrane</keyword>
<feature type="transmembrane region" description="Helical" evidence="10">
    <location>
        <begin position="323"/>
        <end position="344"/>
    </location>
</feature>